<keyword evidence="4" id="KW-1185">Reference proteome</keyword>
<organism evidence="3 4">
    <name type="scientific">Nostoc linckia FACHB-391</name>
    <dbReference type="NCBI Taxonomy" id="2692906"/>
    <lineage>
        <taxon>Bacteria</taxon>
        <taxon>Bacillati</taxon>
        <taxon>Cyanobacteriota</taxon>
        <taxon>Cyanophyceae</taxon>
        <taxon>Nostocales</taxon>
        <taxon>Nostocaceae</taxon>
        <taxon>Nostoc</taxon>
    </lineage>
</organism>
<dbReference type="Pfam" id="PF04892">
    <property type="entry name" value="VanZ"/>
    <property type="match status" value="1"/>
</dbReference>
<evidence type="ECO:0000313" key="3">
    <source>
        <dbReference type="EMBL" id="MBD2565296.1"/>
    </source>
</evidence>
<dbReference type="PANTHER" id="PTHR28008:SF1">
    <property type="entry name" value="DOMAIN PROTEIN, PUTATIVE (AFU_ORTHOLOGUE AFUA_3G10980)-RELATED"/>
    <property type="match status" value="1"/>
</dbReference>
<sequence length="130" mass="15082">MKSNQRWVFAFWVYFVILMSISMSAYLRIIPTEISQIPYSDTILHFLLLGIAAYLGHLALNKRKIQILNIYLPLAPLIVIFFCIVDEIIQLFTPYRSFDLVDLGADLCGIVLFTWLAERQNLNKSEKIQP</sequence>
<dbReference type="EMBL" id="JACJTE010000077">
    <property type="protein sequence ID" value="MBD2565296.1"/>
    <property type="molecule type" value="Genomic_DNA"/>
</dbReference>
<keyword evidence="1" id="KW-1133">Transmembrane helix</keyword>
<proteinExistence type="predicted"/>
<dbReference type="InterPro" id="IPR006976">
    <property type="entry name" value="VanZ-like"/>
</dbReference>
<evidence type="ECO:0000313" key="4">
    <source>
        <dbReference type="Proteomes" id="UP000604661"/>
    </source>
</evidence>
<evidence type="ECO:0000256" key="1">
    <source>
        <dbReference type="SAM" id="Phobius"/>
    </source>
</evidence>
<dbReference type="PANTHER" id="PTHR28008">
    <property type="entry name" value="DOMAIN PROTEIN, PUTATIVE (AFU_ORTHOLOGUE AFUA_3G10980)-RELATED"/>
    <property type="match status" value="1"/>
</dbReference>
<evidence type="ECO:0000259" key="2">
    <source>
        <dbReference type="Pfam" id="PF04892"/>
    </source>
</evidence>
<comment type="caution">
    <text evidence="3">The sequence shown here is derived from an EMBL/GenBank/DDBJ whole genome shotgun (WGS) entry which is preliminary data.</text>
</comment>
<feature type="transmembrane region" description="Helical" evidence="1">
    <location>
        <begin position="72"/>
        <end position="92"/>
    </location>
</feature>
<keyword evidence="1" id="KW-0472">Membrane</keyword>
<gene>
    <name evidence="3" type="ORF">H6G95_32925</name>
</gene>
<feature type="transmembrane region" description="Helical" evidence="1">
    <location>
        <begin position="42"/>
        <end position="60"/>
    </location>
</feature>
<keyword evidence="1" id="KW-0812">Transmembrane</keyword>
<dbReference type="Proteomes" id="UP000604661">
    <property type="component" value="Unassembled WGS sequence"/>
</dbReference>
<feature type="domain" description="VanZ-like" evidence="2">
    <location>
        <begin position="40"/>
        <end position="117"/>
    </location>
</feature>
<feature type="transmembrane region" description="Helical" evidence="1">
    <location>
        <begin position="7"/>
        <end position="30"/>
    </location>
</feature>
<protein>
    <submittedName>
        <fullName evidence="3">VanZ family protein</fullName>
    </submittedName>
</protein>
<dbReference type="RefSeq" id="WP_190896360.1">
    <property type="nucleotide sequence ID" value="NZ_JACJTE010000077.1"/>
</dbReference>
<accession>A0ABR8F6P3</accession>
<reference evidence="3 4" key="1">
    <citation type="journal article" date="2020" name="ISME J.">
        <title>Comparative genomics reveals insights into cyanobacterial evolution and habitat adaptation.</title>
        <authorList>
            <person name="Chen M.Y."/>
            <person name="Teng W.K."/>
            <person name="Zhao L."/>
            <person name="Hu C.X."/>
            <person name="Zhou Y.K."/>
            <person name="Han B.P."/>
            <person name="Song L.R."/>
            <person name="Shu W.S."/>
        </authorList>
    </citation>
    <scope>NUCLEOTIDE SEQUENCE [LARGE SCALE GENOMIC DNA]</scope>
    <source>
        <strain evidence="3 4">FACHB-391</strain>
    </source>
</reference>
<dbReference type="NCBIfam" id="NF037970">
    <property type="entry name" value="vanZ_1"/>
    <property type="match status" value="1"/>
</dbReference>
<name>A0ABR8F6P3_NOSLI</name>